<dbReference type="PROSITE" id="PS51078">
    <property type="entry name" value="ICLR_ED"/>
    <property type="match status" value="1"/>
</dbReference>
<dbReference type="PANTHER" id="PTHR30136:SF35">
    <property type="entry name" value="HTH-TYPE TRANSCRIPTIONAL REGULATOR RV1719"/>
    <property type="match status" value="1"/>
</dbReference>
<organism evidence="8 9">
    <name type="scientific">Lentihominibacter faecis</name>
    <dbReference type="NCBI Taxonomy" id="2764712"/>
    <lineage>
        <taxon>Bacteria</taxon>
        <taxon>Bacillati</taxon>
        <taxon>Bacillota</taxon>
        <taxon>Clostridia</taxon>
        <taxon>Peptostreptococcales</taxon>
        <taxon>Anaerovoracaceae</taxon>
        <taxon>Lentihominibacter</taxon>
    </lineage>
</organism>
<dbReference type="InterPro" id="IPR014757">
    <property type="entry name" value="Tscrpt_reg_IclR_C"/>
</dbReference>
<dbReference type="RefSeq" id="WP_249287569.1">
    <property type="nucleotide sequence ID" value="NZ_JACRWC010000112.1"/>
</dbReference>
<dbReference type="FunFam" id="1.10.10.10:FF:000056">
    <property type="entry name" value="IclR family transcriptional regulator"/>
    <property type="match status" value="1"/>
</dbReference>
<dbReference type="InterPro" id="IPR036388">
    <property type="entry name" value="WH-like_DNA-bd_sf"/>
</dbReference>
<proteinExistence type="predicted"/>
<keyword evidence="3" id="KW-0804">Transcription</keyword>
<dbReference type="GO" id="GO:0003677">
    <property type="term" value="F:DNA binding"/>
    <property type="evidence" value="ECO:0007669"/>
    <property type="project" value="UniProtKB-KW"/>
</dbReference>
<dbReference type="AlphaFoldDB" id="A0A923SSE8"/>
<sequence length="254" mass="28279">MTEEKNVKSLEKALDIIEIVSNEQQDASLSEIARQTGLPKSTVHRLIATLTGRGYLEKTETGSYKIGLKLFEAVSCYINNLELQTEARPYIAELTSHLGLTSYLGILDGDEVVYIEKLDAVSSMKMYYQIGSRMHAYCSSLGKCLLANYSKAQLDVILEDCSFIKFTPNTIASREELDAEIAKVRKQGWAMDNEEFEKGHRCIGAPVFDYKGDIIAAVSASGDKRVLTDDRIEEVAEAVMKAASRISHRMGYVE</sequence>
<dbReference type="InterPro" id="IPR050707">
    <property type="entry name" value="HTH_MetabolicPath_Reg"/>
</dbReference>
<dbReference type="SUPFAM" id="SSF55781">
    <property type="entry name" value="GAF domain-like"/>
    <property type="match status" value="1"/>
</dbReference>
<evidence type="ECO:0000256" key="1">
    <source>
        <dbReference type="ARBA" id="ARBA00023015"/>
    </source>
</evidence>
<dbReference type="EMBL" id="JACRWC010000112">
    <property type="protein sequence ID" value="MBC6000265.1"/>
    <property type="molecule type" value="Genomic_DNA"/>
</dbReference>
<keyword evidence="2" id="KW-0238">DNA-binding</keyword>
<gene>
    <name evidence="8" type="ORF">H8876_09660</name>
</gene>
<dbReference type="InterPro" id="IPR005471">
    <property type="entry name" value="Tscrpt_reg_IclR_N"/>
</dbReference>
<comment type="function">
    <text evidence="4">May be an activator protein for the gylABX operon.</text>
</comment>
<dbReference type="InterPro" id="IPR036390">
    <property type="entry name" value="WH_DNA-bd_sf"/>
</dbReference>
<dbReference type="PROSITE" id="PS51077">
    <property type="entry name" value="HTH_ICLR"/>
    <property type="match status" value="1"/>
</dbReference>
<evidence type="ECO:0000256" key="3">
    <source>
        <dbReference type="ARBA" id="ARBA00023163"/>
    </source>
</evidence>
<dbReference type="Gene3D" id="3.30.450.40">
    <property type="match status" value="1"/>
</dbReference>
<accession>A0A923SSE8</accession>
<dbReference type="Proteomes" id="UP000644115">
    <property type="component" value="Unassembled WGS sequence"/>
</dbReference>
<name>A0A923SSE8_9FIRM</name>
<feature type="domain" description="IclR-ED" evidence="7">
    <location>
        <begin position="69"/>
        <end position="252"/>
    </location>
</feature>
<dbReference type="SUPFAM" id="SSF46785">
    <property type="entry name" value="Winged helix' DNA-binding domain"/>
    <property type="match status" value="1"/>
</dbReference>
<feature type="domain" description="HTH iclR-type" evidence="6">
    <location>
        <begin position="7"/>
        <end position="68"/>
    </location>
</feature>
<reference evidence="8" key="1">
    <citation type="submission" date="2020-08" db="EMBL/GenBank/DDBJ databases">
        <authorList>
            <person name="Liu C."/>
            <person name="Sun Q."/>
        </authorList>
    </citation>
    <scope>NUCLEOTIDE SEQUENCE</scope>
    <source>
        <strain evidence="8">BX16</strain>
    </source>
</reference>
<dbReference type="Pfam" id="PF09339">
    <property type="entry name" value="HTH_IclR"/>
    <property type="match status" value="1"/>
</dbReference>
<dbReference type="Gene3D" id="1.10.10.10">
    <property type="entry name" value="Winged helix-like DNA-binding domain superfamily/Winged helix DNA-binding domain"/>
    <property type="match status" value="1"/>
</dbReference>
<protein>
    <recommendedName>
        <fullName evidence="5">Glycerol operon regulatory protein</fullName>
    </recommendedName>
</protein>
<evidence type="ECO:0000313" key="9">
    <source>
        <dbReference type="Proteomes" id="UP000644115"/>
    </source>
</evidence>
<evidence type="ECO:0000259" key="7">
    <source>
        <dbReference type="PROSITE" id="PS51078"/>
    </source>
</evidence>
<evidence type="ECO:0000256" key="2">
    <source>
        <dbReference type="ARBA" id="ARBA00023125"/>
    </source>
</evidence>
<keyword evidence="9" id="KW-1185">Reference proteome</keyword>
<evidence type="ECO:0000259" key="6">
    <source>
        <dbReference type="PROSITE" id="PS51077"/>
    </source>
</evidence>
<dbReference type="GO" id="GO:0003700">
    <property type="term" value="F:DNA-binding transcription factor activity"/>
    <property type="evidence" value="ECO:0007669"/>
    <property type="project" value="TreeGrafter"/>
</dbReference>
<keyword evidence="1" id="KW-0805">Transcription regulation</keyword>
<dbReference type="Pfam" id="PF01614">
    <property type="entry name" value="IclR_C"/>
    <property type="match status" value="1"/>
</dbReference>
<evidence type="ECO:0000256" key="5">
    <source>
        <dbReference type="ARBA" id="ARBA00070406"/>
    </source>
</evidence>
<comment type="caution">
    <text evidence="8">The sequence shown here is derived from an EMBL/GenBank/DDBJ whole genome shotgun (WGS) entry which is preliminary data.</text>
</comment>
<dbReference type="PANTHER" id="PTHR30136">
    <property type="entry name" value="HELIX-TURN-HELIX TRANSCRIPTIONAL REGULATOR, ICLR FAMILY"/>
    <property type="match status" value="1"/>
</dbReference>
<evidence type="ECO:0000256" key="4">
    <source>
        <dbReference type="ARBA" id="ARBA00058938"/>
    </source>
</evidence>
<dbReference type="SMART" id="SM00346">
    <property type="entry name" value="HTH_ICLR"/>
    <property type="match status" value="1"/>
</dbReference>
<evidence type="ECO:0000313" key="8">
    <source>
        <dbReference type="EMBL" id="MBC6000265.1"/>
    </source>
</evidence>
<dbReference type="InterPro" id="IPR029016">
    <property type="entry name" value="GAF-like_dom_sf"/>
</dbReference>
<dbReference type="GO" id="GO:0045892">
    <property type="term" value="P:negative regulation of DNA-templated transcription"/>
    <property type="evidence" value="ECO:0007669"/>
    <property type="project" value="TreeGrafter"/>
</dbReference>